<feature type="transmembrane region" description="Helical" evidence="1">
    <location>
        <begin position="197"/>
        <end position="216"/>
    </location>
</feature>
<dbReference type="EMBL" id="JACJFM010000005">
    <property type="protein sequence ID" value="MBB1486188.1"/>
    <property type="molecule type" value="Genomic_DNA"/>
</dbReference>
<accession>A0A839IMK3</accession>
<feature type="transmembrane region" description="Helical" evidence="1">
    <location>
        <begin position="61"/>
        <end position="80"/>
    </location>
</feature>
<keyword evidence="1" id="KW-1133">Transmembrane helix</keyword>
<sequence length="233" mass="26679">MLKNWRPGAASCSFIFFAILFTVWPELDIMVTGYFFDSTTSSFPANQNPFVRFIYWFFKELPNLIVPILLIFSLATLFKRCPEKYKANKRKWYFMLAFLLIGPGILVHTGFKDNWDRARPRDVVEFGGNLNFTAPLQISDQCQKNCSFVSGHAAMGFSFIALGWVLKSRLWLMCGIGLGLFVGGIRVMQGGHFLSDIIFSGYICYASAWIMARWILREEDKTVDKKPDLVETS</sequence>
<feature type="domain" description="Phosphatidic acid phosphatase type 2/haloperoxidase" evidence="2">
    <location>
        <begin position="95"/>
        <end position="217"/>
    </location>
</feature>
<evidence type="ECO:0000313" key="3">
    <source>
        <dbReference type="EMBL" id="MBB1486188.1"/>
    </source>
</evidence>
<comment type="caution">
    <text evidence="3">The sequence shown here is derived from an EMBL/GenBank/DDBJ whole genome shotgun (WGS) entry which is preliminary data.</text>
</comment>
<dbReference type="CDD" id="cd03396">
    <property type="entry name" value="PAP2_like_6"/>
    <property type="match status" value="1"/>
</dbReference>
<dbReference type="Gene3D" id="1.20.144.10">
    <property type="entry name" value="Phosphatidic acid phosphatase type 2/haloperoxidase"/>
    <property type="match status" value="1"/>
</dbReference>
<keyword evidence="1" id="KW-0812">Transmembrane</keyword>
<evidence type="ECO:0000313" key="4">
    <source>
        <dbReference type="Proteomes" id="UP000565262"/>
    </source>
</evidence>
<dbReference type="RefSeq" id="WP_182807967.1">
    <property type="nucleotide sequence ID" value="NZ_JACJFM010000005.1"/>
</dbReference>
<evidence type="ECO:0000256" key="1">
    <source>
        <dbReference type="SAM" id="Phobius"/>
    </source>
</evidence>
<feature type="transmembrane region" description="Helical" evidence="1">
    <location>
        <begin position="148"/>
        <end position="165"/>
    </location>
</feature>
<dbReference type="Proteomes" id="UP000565262">
    <property type="component" value="Unassembled WGS sequence"/>
</dbReference>
<dbReference type="SUPFAM" id="SSF48317">
    <property type="entry name" value="Acid phosphatase/Vanadium-dependent haloperoxidase"/>
    <property type="match status" value="1"/>
</dbReference>
<dbReference type="InterPro" id="IPR000326">
    <property type="entry name" value="PAP2/HPO"/>
</dbReference>
<gene>
    <name evidence="3" type="ORF">H4O21_06165</name>
</gene>
<reference evidence="3 4" key="1">
    <citation type="submission" date="2020-08" db="EMBL/GenBank/DDBJ databases">
        <title>Oceanospirillum sp. nov. isolated from marine sediment.</title>
        <authorList>
            <person name="Ji X."/>
        </authorList>
    </citation>
    <scope>NUCLEOTIDE SEQUENCE [LARGE SCALE GENOMIC DNA]</scope>
    <source>
        <strain evidence="3 4">D5</strain>
    </source>
</reference>
<proteinExistence type="predicted"/>
<evidence type="ECO:0000259" key="2">
    <source>
        <dbReference type="Pfam" id="PF01569"/>
    </source>
</evidence>
<keyword evidence="1" id="KW-0472">Membrane</keyword>
<name>A0A839IMK3_9GAMM</name>
<organism evidence="3 4">
    <name type="scientific">Oceanospirillum sediminis</name>
    <dbReference type="NCBI Taxonomy" id="2760088"/>
    <lineage>
        <taxon>Bacteria</taxon>
        <taxon>Pseudomonadati</taxon>
        <taxon>Pseudomonadota</taxon>
        <taxon>Gammaproteobacteria</taxon>
        <taxon>Oceanospirillales</taxon>
        <taxon>Oceanospirillaceae</taxon>
        <taxon>Oceanospirillum</taxon>
    </lineage>
</organism>
<keyword evidence="4" id="KW-1185">Reference proteome</keyword>
<dbReference type="AlphaFoldDB" id="A0A839IMK3"/>
<feature type="transmembrane region" description="Helical" evidence="1">
    <location>
        <begin position="170"/>
        <end position="191"/>
    </location>
</feature>
<dbReference type="InterPro" id="IPR036938">
    <property type="entry name" value="PAP2/HPO_sf"/>
</dbReference>
<protein>
    <submittedName>
        <fullName evidence="3">Phosphatase PAP2 family protein</fullName>
    </submittedName>
</protein>
<feature type="transmembrane region" description="Helical" evidence="1">
    <location>
        <begin position="92"/>
        <end position="111"/>
    </location>
</feature>
<dbReference type="Pfam" id="PF01569">
    <property type="entry name" value="PAP2"/>
    <property type="match status" value="1"/>
</dbReference>